<dbReference type="InterPro" id="IPR054327">
    <property type="entry name" value="His-kinase-like_sensor"/>
</dbReference>
<evidence type="ECO:0000256" key="5">
    <source>
        <dbReference type="ARBA" id="ARBA00022741"/>
    </source>
</evidence>
<dbReference type="GO" id="GO:0005524">
    <property type="term" value="F:ATP binding"/>
    <property type="evidence" value="ECO:0007669"/>
    <property type="project" value="UniProtKB-KW"/>
</dbReference>
<keyword evidence="3" id="KW-0597">Phosphoprotein</keyword>
<dbReference type="InterPro" id="IPR036890">
    <property type="entry name" value="HATPase_C_sf"/>
</dbReference>
<evidence type="ECO:0000256" key="8">
    <source>
        <dbReference type="SAM" id="Phobius"/>
    </source>
</evidence>
<gene>
    <name evidence="10" type="ORF">JP75_20975</name>
</gene>
<dbReference type="RefSeq" id="WP_035086444.1">
    <property type="nucleotide sequence ID" value="NZ_JQGC01000026.1"/>
</dbReference>
<evidence type="ECO:0000256" key="1">
    <source>
        <dbReference type="ARBA" id="ARBA00000085"/>
    </source>
</evidence>
<dbReference type="SUPFAM" id="SSF55874">
    <property type="entry name" value="ATPase domain of HSP90 chaperone/DNA topoisomerase II/histidine kinase"/>
    <property type="match status" value="1"/>
</dbReference>
<dbReference type="Pfam" id="PF22588">
    <property type="entry name" value="dCache_1_like"/>
    <property type="match status" value="1"/>
</dbReference>
<dbReference type="InterPro" id="IPR011495">
    <property type="entry name" value="Sig_transdc_His_kin_sub2_dim/P"/>
</dbReference>
<dbReference type="STRING" id="46914.JP75_20975"/>
<dbReference type="InterPro" id="IPR005467">
    <property type="entry name" value="His_kinase_dom"/>
</dbReference>
<evidence type="ECO:0000256" key="4">
    <source>
        <dbReference type="ARBA" id="ARBA00022679"/>
    </source>
</evidence>
<feature type="transmembrane region" description="Helical" evidence="8">
    <location>
        <begin position="259"/>
        <end position="285"/>
    </location>
</feature>
<keyword evidence="6" id="KW-0418">Kinase</keyword>
<dbReference type="EMBL" id="JQGC01000026">
    <property type="protein sequence ID" value="KFL29431.1"/>
    <property type="molecule type" value="Genomic_DNA"/>
</dbReference>
<keyword evidence="8" id="KW-0812">Transmembrane</keyword>
<evidence type="ECO:0000256" key="7">
    <source>
        <dbReference type="ARBA" id="ARBA00022840"/>
    </source>
</evidence>
<keyword evidence="4" id="KW-0808">Transferase</keyword>
<dbReference type="EC" id="2.7.13.3" evidence="2"/>
<dbReference type="Pfam" id="PF02518">
    <property type="entry name" value="HATPase_c"/>
    <property type="match status" value="1"/>
</dbReference>
<evidence type="ECO:0000256" key="3">
    <source>
        <dbReference type="ARBA" id="ARBA00022553"/>
    </source>
</evidence>
<keyword evidence="7" id="KW-0067">ATP-binding</keyword>
<protein>
    <recommendedName>
        <fullName evidence="2">histidine kinase</fullName>
        <ecNumber evidence="2">2.7.13.3</ecNumber>
    </recommendedName>
</protein>
<feature type="domain" description="Histidine kinase" evidence="9">
    <location>
        <begin position="301"/>
        <end position="482"/>
    </location>
</feature>
<comment type="caution">
    <text evidence="10">The sequence shown here is derived from an EMBL/GenBank/DDBJ whole genome shotgun (WGS) entry which is preliminary data.</text>
</comment>
<dbReference type="Gene3D" id="3.30.450.20">
    <property type="entry name" value="PAS domain"/>
    <property type="match status" value="2"/>
</dbReference>
<sequence>MLAFIALFIAIFAYFVAAGVRQTQQNLDDRSKAAAQVVATNAYWVNEVANQTLRRVDAALGPQMSGDSASIQAVLDGLPSVVEVYVIDAEAHTIYATVPGASEVSVADREYFVAVRDGVEFYTSPMIVSRLTGDRIFVFSKRVERDGAFAGAIMVSYSDRLLEGLWHTLDLDAGSTVSFVRDDGQLMARYPAPDAPVDLSTTPLFSQFLPVNSEGTYTSSSSPVDGIARVVSYERVEGTRIIALASIASTATWASFRGAVFTVLLIVSPIVLGLALGCWWIVILLKRDSRQAAEMTMLFREIHHRIKNNMQSIQALVGLQNIPETAKHDLRSRFAAMAAMHEHIYRHDRYASIDAKDLVPAIVDEVIAAYGSSAEVSYSLSSVQVGRDQATPLALLLSELVTNSLKYAFREGVQGQISISLWPAADGMATLVVRDNGVGLPEGPRGGSMGMRLVKGVVSQLGGEHSFRNEGGALFEAKLRLI</sequence>
<evidence type="ECO:0000313" key="10">
    <source>
        <dbReference type="EMBL" id="KFL29431.1"/>
    </source>
</evidence>
<keyword evidence="11" id="KW-1185">Reference proteome</keyword>
<accession>A0A087LXS8</accession>
<dbReference type="Proteomes" id="UP000028981">
    <property type="component" value="Unassembled WGS sequence"/>
</dbReference>
<reference evidence="10 11" key="1">
    <citation type="submission" date="2014-08" db="EMBL/GenBank/DDBJ databases">
        <authorList>
            <person name="Hassan Y.I."/>
            <person name="Lepp D."/>
            <person name="Zhou T."/>
        </authorList>
    </citation>
    <scope>NUCLEOTIDE SEQUENCE [LARGE SCALE GENOMIC DNA]</scope>
    <source>
        <strain evidence="10 11">IFO13584</strain>
    </source>
</reference>
<keyword evidence="5" id="KW-0547">Nucleotide-binding</keyword>
<dbReference type="CDD" id="cd12915">
    <property type="entry name" value="PDC2_DGC_like"/>
    <property type="match status" value="1"/>
</dbReference>
<dbReference type="AlphaFoldDB" id="A0A087LXS8"/>
<keyword evidence="8" id="KW-0472">Membrane</keyword>
<organism evidence="10 11">
    <name type="scientific">Devosia riboflavina</name>
    <dbReference type="NCBI Taxonomy" id="46914"/>
    <lineage>
        <taxon>Bacteria</taxon>
        <taxon>Pseudomonadati</taxon>
        <taxon>Pseudomonadota</taxon>
        <taxon>Alphaproteobacteria</taxon>
        <taxon>Hyphomicrobiales</taxon>
        <taxon>Devosiaceae</taxon>
        <taxon>Devosia</taxon>
    </lineage>
</organism>
<dbReference type="SMART" id="SM00387">
    <property type="entry name" value="HATPase_c"/>
    <property type="match status" value="1"/>
</dbReference>
<dbReference type="InterPro" id="IPR003594">
    <property type="entry name" value="HATPase_dom"/>
</dbReference>
<evidence type="ECO:0000256" key="6">
    <source>
        <dbReference type="ARBA" id="ARBA00022777"/>
    </source>
</evidence>
<evidence type="ECO:0000256" key="2">
    <source>
        <dbReference type="ARBA" id="ARBA00012438"/>
    </source>
</evidence>
<dbReference type="CDD" id="cd12914">
    <property type="entry name" value="PDC1_DGC_like"/>
    <property type="match status" value="1"/>
</dbReference>
<evidence type="ECO:0000259" key="9">
    <source>
        <dbReference type="PROSITE" id="PS50109"/>
    </source>
</evidence>
<dbReference type="Gene3D" id="3.30.565.10">
    <property type="entry name" value="Histidine kinase-like ATPase, C-terminal domain"/>
    <property type="match status" value="1"/>
</dbReference>
<proteinExistence type="predicted"/>
<dbReference type="GO" id="GO:0004673">
    <property type="term" value="F:protein histidine kinase activity"/>
    <property type="evidence" value="ECO:0007669"/>
    <property type="project" value="UniProtKB-EC"/>
</dbReference>
<evidence type="ECO:0000313" key="11">
    <source>
        <dbReference type="Proteomes" id="UP000028981"/>
    </source>
</evidence>
<name>A0A087LXS8_9HYPH</name>
<dbReference type="OrthoDB" id="9767435at2"/>
<dbReference type="PANTHER" id="PTHR41523:SF8">
    <property type="entry name" value="ETHYLENE RESPONSE SENSOR PROTEIN"/>
    <property type="match status" value="1"/>
</dbReference>
<keyword evidence="8" id="KW-1133">Transmembrane helix</keyword>
<comment type="catalytic activity">
    <reaction evidence="1">
        <text>ATP + protein L-histidine = ADP + protein N-phospho-L-histidine.</text>
        <dbReference type="EC" id="2.7.13.3"/>
    </reaction>
</comment>
<dbReference type="Pfam" id="PF07568">
    <property type="entry name" value="HisKA_2"/>
    <property type="match status" value="1"/>
</dbReference>
<dbReference type="PROSITE" id="PS50109">
    <property type="entry name" value="HIS_KIN"/>
    <property type="match status" value="1"/>
</dbReference>
<dbReference type="PANTHER" id="PTHR41523">
    <property type="entry name" value="TWO-COMPONENT SYSTEM SENSOR PROTEIN"/>
    <property type="match status" value="1"/>
</dbReference>